<dbReference type="Gene3D" id="3.90.1150.10">
    <property type="entry name" value="Aspartate Aminotransferase, domain 1"/>
    <property type="match status" value="1"/>
</dbReference>
<dbReference type="NCBIfam" id="TIGR01141">
    <property type="entry name" value="hisC"/>
    <property type="match status" value="1"/>
</dbReference>
<proteinExistence type="inferred from homology"/>
<keyword evidence="8" id="KW-0368">Histidine biosynthesis</keyword>
<keyword evidence="8" id="KW-0028">Amino-acid biosynthesis</keyword>
<protein>
    <recommendedName>
        <fullName evidence="8">Histidinol-phosphate aminotransferase</fullName>
        <ecNumber evidence="8">2.6.1.9</ecNumber>
    </recommendedName>
    <alternativeName>
        <fullName evidence="8">Imidazole acetol-phosphate transaminase</fullName>
    </alternativeName>
</protein>
<dbReference type="Proteomes" id="UP000179284">
    <property type="component" value="Chromosome I"/>
</dbReference>
<gene>
    <name evidence="8" type="primary">hisC</name>
    <name evidence="10" type="ORF">bhn_I2152</name>
</gene>
<dbReference type="OrthoDB" id="9813612at2"/>
<dbReference type="EC" id="2.6.1.9" evidence="8"/>
<evidence type="ECO:0000256" key="4">
    <source>
        <dbReference type="ARBA" id="ARBA00022576"/>
    </source>
</evidence>
<sequence length="349" mass="39737">MSWEENVRKVVPYTPGEQPKIQNIIKLNTNENPYPPAPAVAEAIKIMDVDRFKKYPDPSCSVLVDAIADFYNVSSDRVFVGVGSDDVLAMAFLTFFNSDKPVLFPDITYSFYDVWANLYRIPFKQIPLNEDFTITKEDYFGENGGVVIANPNAPTGVELPLKDIEEILQKNRDVVVIVDEAYIDFGGESALPLIDKYDNLLVVQTFSKSRSMAGMRIGYAFGNEKLIKYLSDVKYSFNSYTMNTPTLELGALAISNRDYFDKTRNMVIGTRERVKKELKELGFEFADSKTNFIFAKHPDKSGKEIFANLRSRGIIVRRFDLPRIDEYLRISIGTDEEMDTLIRALKEII</sequence>
<dbReference type="EMBL" id="CP017831">
    <property type="protein sequence ID" value="AOZ97185.1"/>
    <property type="molecule type" value="Genomic_DNA"/>
</dbReference>
<keyword evidence="11" id="KW-1185">Reference proteome</keyword>
<dbReference type="PROSITE" id="PS00599">
    <property type="entry name" value="AA_TRANSFER_CLASS_2"/>
    <property type="match status" value="1"/>
</dbReference>
<comment type="catalytic activity">
    <reaction evidence="7 8">
        <text>L-histidinol phosphate + 2-oxoglutarate = 3-(imidazol-4-yl)-2-oxopropyl phosphate + L-glutamate</text>
        <dbReference type="Rhea" id="RHEA:23744"/>
        <dbReference type="ChEBI" id="CHEBI:16810"/>
        <dbReference type="ChEBI" id="CHEBI:29985"/>
        <dbReference type="ChEBI" id="CHEBI:57766"/>
        <dbReference type="ChEBI" id="CHEBI:57980"/>
        <dbReference type="EC" id="2.6.1.9"/>
    </reaction>
</comment>
<evidence type="ECO:0000256" key="1">
    <source>
        <dbReference type="ARBA" id="ARBA00001933"/>
    </source>
</evidence>
<evidence type="ECO:0000256" key="2">
    <source>
        <dbReference type="ARBA" id="ARBA00005011"/>
    </source>
</evidence>
<dbReference type="InterPro" id="IPR005861">
    <property type="entry name" value="HisP_aminotrans"/>
</dbReference>
<evidence type="ECO:0000256" key="8">
    <source>
        <dbReference type="HAMAP-Rule" id="MF_01023"/>
    </source>
</evidence>
<dbReference type="GO" id="GO:0004400">
    <property type="term" value="F:histidinol-phosphate transaminase activity"/>
    <property type="evidence" value="ECO:0007669"/>
    <property type="project" value="UniProtKB-UniRule"/>
</dbReference>
<name>A0A1D9P4U2_9FIRM</name>
<dbReference type="GO" id="GO:0000105">
    <property type="term" value="P:L-histidine biosynthetic process"/>
    <property type="evidence" value="ECO:0007669"/>
    <property type="project" value="UniProtKB-UniRule"/>
</dbReference>
<evidence type="ECO:0000256" key="6">
    <source>
        <dbReference type="ARBA" id="ARBA00022898"/>
    </source>
</evidence>
<comment type="cofactor">
    <cofactor evidence="1 8">
        <name>pyridoxal 5'-phosphate</name>
        <dbReference type="ChEBI" id="CHEBI:597326"/>
    </cofactor>
</comment>
<evidence type="ECO:0000313" key="11">
    <source>
        <dbReference type="Proteomes" id="UP000179284"/>
    </source>
</evidence>
<dbReference type="GO" id="GO:0030170">
    <property type="term" value="F:pyridoxal phosphate binding"/>
    <property type="evidence" value="ECO:0007669"/>
    <property type="project" value="InterPro"/>
</dbReference>
<dbReference type="HAMAP" id="MF_01023">
    <property type="entry name" value="HisC_aminotrans_2"/>
    <property type="match status" value="1"/>
</dbReference>
<evidence type="ECO:0000256" key="5">
    <source>
        <dbReference type="ARBA" id="ARBA00022679"/>
    </source>
</evidence>
<dbReference type="AlphaFoldDB" id="A0A1D9P4U2"/>
<comment type="similarity">
    <text evidence="8">Belongs to the class-II pyridoxal-phosphate-dependent aminotransferase family. Histidinol-phosphate aminotransferase subfamily.</text>
</comment>
<keyword evidence="6 8" id="KW-0663">Pyridoxal phosphate</keyword>
<keyword evidence="4 8" id="KW-0032">Aminotransferase</keyword>
<dbReference type="PANTHER" id="PTHR43643">
    <property type="entry name" value="HISTIDINOL-PHOSPHATE AMINOTRANSFERASE 2"/>
    <property type="match status" value="1"/>
</dbReference>
<evidence type="ECO:0000313" key="10">
    <source>
        <dbReference type="EMBL" id="AOZ97185.1"/>
    </source>
</evidence>
<comment type="subunit">
    <text evidence="3 8">Homodimer.</text>
</comment>
<dbReference type="InterPro" id="IPR015422">
    <property type="entry name" value="PyrdxlP-dep_Trfase_small"/>
</dbReference>
<dbReference type="InterPro" id="IPR015424">
    <property type="entry name" value="PyrdxlP-dep_Trfase"/>
</dbReference>
<keyword evidence="5 8" id="KW-0808">Transferase</keyword>
<dbReference type="PANTHER" id="PTHR43643:SF3">
    <property type="entry name" value="HISTIDINOL-PHOSPHATE AMINOTRANSFERASE"/>
    <property type="match status" value="1"/>
</dbReference>
<feature type="domain" description="Aminotransferase class I/classII large" evidence="9">
    <location>
        <begin position="23"/>
        <end position="345"/>
    </location>
</feature>
<evidence type="ECO:0000256" key="3">
    <source>
        <dbReference type="ARBA" id="ARBA00011738"/>
    </source>
</evidence>
<dbReference type="Gene3D" id="3.40.640.10">
    <property type="entry name" value="Type I PLP-dependent aspartate aminotransferase-like (Major domain)"/>
    <property type="match status" value="1"/>
</dbReference>
<dbReference type="InterPro" id="IPR001917">
    <property type="entry name" value="Aminotrans_II_pyridoxalP_BS"/>
</dbReference>
<dbReference type="InterPro" id="IPR004839">
    <property type="entry name" value="Aminotransferase_I/II_large"/>
</dbReference>
<dbReference type="SUPFAM" id="SSF53383">
    <property type="entry name" value="PLP-dependent transferases"/>
    <property type="match status" value="1"/>
</dbReference>
<evidence type="ECO:0000256" key="7">
    <source>
        <dbReference type="ARBA" id="ARBA00047481"/>
    </source>
</evidence>
<dbReference type="RefSeq" id="WP_071176806.1">
    <property type="nucleotide sequence ID" value="NZ_CP017831.1"/>
</dbReference>
<feature type="modified residue" description="N6-(pyridoxal phosphate)lysine" evidence="8">
    <location>
        <position position="208"/>
    </location>
</feature>
<comment type="pathway">
    <text evidence="2 8">Amino-acid biosynthesis; L-histidine biosynthesis; L-histidine from 5-phospho-alpha-D-ribose 1-diphosphate: step 7/9.</text>
</comment>
<evidence type="ECO:0000259" key="9">
    <source>
        <dbReference type="Pfam" id="PF00155"/>
    </source>
</evidence>
<dbReference type="KEGG" id="bhu:bhn_I2152"/>
<dbReference type="Pfam" id="PF00155">
    <property type="entry name" value="Aminotran_1_2"/>
    <property type="match status" value="1"/>
</dbReference>
<reference evidence="11" key="1">
    <citation type="submission" date="2016-10" db="EMBL/GenBank/DDBJ databases">
        <title>The complete genome sequence of the rumen bacterium Butyrivibrio hungatei MB2003.</title>
        <authorList>
            <person name="Palevich N."/>
            <person name="Kelly W.J."/>
            <person name="Leahy S.C."/>
            <person name="Altermann E."/>
            <person name="Rakonjac J."/>
            <person name="Attwood G.T."/>
        </authorList>
    </citation>
    <scope>NUCLEOTIDE SEQUENCE [LARGE SCALE GENOMIC DNA]</scope>
    <source>
        <strain evidence="11">MB2003</strain>
    </source>
</reference>
<dbReference type="UniPathway" id="UPA00031">
    <property type="reaction ID" value="UER00012"/>
</dbReference>
<dbReference type="InterPro" id="IPR050106">
    <property type="entry name" value="HistidinolP_aminotransfase"/>
</dbReference>
<dbReference type="InterPro" id="IPR015421">
    <property type="entry name" value="PyrdxlP-dep_Trfase_major"/>
</dbReference>
<dbReference type="CDD" id="cd00609">
    <property type="entry name" value="AAT_like"/>
    <property type="match status" value="1"/>
</dbReference>
<accession>A0A1D9P4U2</accession>
<organism evidence="10 11">
    <name type="scientific">Butyrivibrio hungatei</name>
    <dbReference type="NCBI Taxonomy" id="185008"/>
    <lineage>
        <taxon>Bacteria</taxon>
        <taxon>Bacillati</taxon>
        <taxon>Bacillota</taxon>
        <taxon>Clostridia</taxon>
        <taxon>Lachnospirales</taxon>
        <taxon>Lachnospiraceae</taxon>
        <taxon>Butyrivibrio</taxon>
    </lineage>
</organism>